<organism evidence="1 2">
    <name type="scientific">Gymnopilus dilepis</name>
    <dbReference type="NCBI Taxonomy" id="231916"/>
    <lineage>
        <taxon>Eukaryota</taxon>
        <taxon>Fungi</taxon>
        <taxon>Dikarya</taxon>
        <taxon>Basidiomycota</taxon>
        <taxon>Agaricomycotina</taxon>
        <taxon>Agaricomycetes</taxon>
        <taxon>Agaricomycetidae</taxon>
        <taxon>Agaricales</taxon>
        <taxon>Agaricineae</taxon>
        <taxon>Hymenogastraceae</taxon>
        <taxon>Gymnopilus</taxon>
    </lineage>
</organism>
<evidence type="ECO:0000313" key="1">
    <source>
        <dbReference type="EMBL" id="PPQ75588.1"/>
    </source>
</evidence>
<evidence type="ECO:0000313" key="2">
    <source>
        <dbReference type="Proteomes" id="UP000284706"/>
    </source>
</evidence>
<reference evidence="1 2" key="1">
    <citation type="journal article" date="2018" name="Evol. Lett.">
        <title>Horizontal gene cluster transfer increased hallucinogenic mushroom diversity.</title>
        <authorList>
            <person name="Reynolds H.T."/>
            <person name="Vijayakumar V."/>
            <person name="Gluck-Thaler E."/>
            <person name="Korotkin H.B."/>
            <person name="Matheny P.B."/>
            <person name="Slot J.C."/>
        </authorList>
    </citation>
    <scope>NUCLEOTIDE SEQUENCE [LARGE SCALE GENOMIC DNA]</scope>
    <source>
        <strain evidence="1 2">SRW20</strain>
    </source>
</reference>
<protein>
    <submittedName>
        <fullName evidence="1">Uncharacterized protein</fullName>
    </submittedName>
</protein>
<proteinExistence type="predicted"/>
<name>A0A409WAS1_9AGAR</name>
<dbReference type="AlphaFoldDB" id="A0A409WAS1"/>
<dbReference type="InParanoid" id="A0A409WAS1"/>
<dbReference type="EMBL" id="NHYE01005246">
    <property type="protein sequence ID" value="PPQ75588.1"/>
    <property type="molecule type" value="Genomic_DNA"/>
</dbReference>
<sequence length="72" mass="8276">MPRLNVFWAQLKPYKLLLCNNIDKQEKEYAPSRDSVTGSSSKAITTVIIEGEFRGHMENHIEEVRDQTEPDA</sequence>
<comment type="caution">
    <text evidence="1">The sequence shown here is derived from an EMBL/GenBank/DDBJ whole genome shotgun (WGS) entry which is preliminary data.</text>
</comment>
<accession>A0A409WAS1</accession>
<keyword evidence="2" id="KW-1185">Reference proteome</keyword>
<dbReference type="Proteomes" id="UP000284706">
    <property type="component" value="Unassembled WGS sequence"/>
</dbReference>
<gene>
    <name evidence="1" type="ORF">CVT26_012677</name>
</gene>